<dbReference type="RefSeq" id="WP_239678156.1">
    <property type="nucleotide sequence ID" value="NZ_CP070499.1"/>
</dbReference>
<keyword evidence="1" id="KW-0812">Transmembrane</keyword>
<evidence type="ECO:0000313" key="3">
    <source>
        <dbReference type="Proteomes" id="UP000662857"/>
    </source>
</evidence>
<name>A0A895YIZ6_9ACTN</name>
<organism evidence="2 3">
    <name type="scientific">Natronosporangium hydrolyticum</name>
    <dbReference type="NCBI Taxonomy" id="2811111"/>
    <lineage>
        <taxon>Bacteria</taxon>
        <taxon>Bacillati</taxon>
        <taxon>Actinomycetota</taxon>
        <taxon>Actinomycetes</taxon>
        <taxon>Micromonosporales</taxon>
        <taxon>Micromonosporaceae</taxon>
        <taxon>Natronosporangium</taxon>
    </lineage>
</organism>
<keyword evidence="3" id="KW-1185">Reference proteome</keyword>
<sequence>MIVYYQDPAVQVTSTAIEVDGRRYRLDQVRRVWFERDQRSWREIVGRGGWSLTYVLPLIGALLGFVAAFTLDVSFGTRITIAAASVLLGVLGIGPLWDPVLSKLDDSFDRGLYRHELWVEHNGVAVRLLETRDAARFGRIYRAVQRAAGA</sequence>
<dbReference type="InterPro" id="IPR045629">
    <property type="entry name" value="DUF6232"/>
</dbReference>
<accession>A0A895YIZ6</accession>
<dbReference type="EMBL" id="CP070499">
    <property type="protein sequence ID" value="QSB15965.1"/>
    <property type="molecule type" value="Genomic_DNA"/>
</dbReference>
<dbReference type="KEGG" id="nhy:JQS43_06440"/>
<keyword evidence="1" id="KW-0472">Membrane</keyword>
<feature type="transmembrane region" description="Helical" evidence="1">
    <location>
        <begin position="49"/>
        <end position="69"/>
    </location>
</feature>
<protein>
    <submittedName>
        <fullName evidence="2">Uncharacterized protein</fullName>
    </submittedName>
</protein>
<dbReference type="AlphaFoldDB" id="A0A895YIZ6"/>
<proteinExistence type="predicted"/>
<keyword evidence="1" id="KW-1133">Transmembrane helix</keyword>
<dbReference type="Proteomes" id="UP000662857">
    <property type="component" value="Chromosome"/>
</dbReference>
<reference evidence="2" key="1">
    <citation type="submission" date="2021-02" db="EMBL/GenBank/DDBJ databases">
        <title>Natrosporangium hydrolyticum gen. nov., sp. nov, a haloalkaliphilic actinobacterium from a soda solonchak soil.</title>
        <authorList>
            <person name="Sorokin D.Y."/>
            <person name="Khijniak T.V."/>
            <person name="Zakharycheva A.P."/>
            <person name="Boueva O.V."/>
            <person name="Ariskina E.V."/>
            <person name="Hahnke R.L."/>
            <person name="Bunk B."/>
            <person name="Sproer C."/>
            <person name="Schumann P."/>
            <person name="Evtushenko L.I."/>
            <person name="Kublanov I.V."/>
        </authorList>
    </citation>
    <scope>NUCLEOTIDE SEQUENCE</scope>
    <source>
        <strain evidence="2">DSM 106523</strain>
    </source>
</reference>
<feature type="transmembrane region" description="Helical" evidence="1">
    <location>
        <begin position="75"/>
        <end position="97"/>
    </location>
</feature>
<evidence type="ECO:0000256" key="1">
    <source>
        <dbReference type="SAM" id="Phobius"/>
    </source>
</evidence>
<gene>
    <name evidence="2" type="ORF">JQS43_06440</name>
</gene>
<dbReference type="Pfam" id="PF19744">
    <property type="entry name" value="DUF6232"/>
    <property type="match status" value="1"/>
</dbReference>
<evidence type="ECO:0000313" key="2">
    <source>
        <dbReference type="EMBL" id="QSB15965.1"/>
    </source>
</evidence>